<comment type="caution">
    <text evidence="1">The sequence shown here is derived from an EMBL/GenBank/DDBJ whole genome shotgun (WGS) entry which is preliminary data.</text>
</comment>
<accession>A0ABS5HJK3</accession>
<sequence length="64" mass="7833">MSSPDKEKHNKTLENFNTFCKKIELVECIRRRLLKLDIFKLRYILRVTKAMIKGKYERDFRAKK</sequence>
<reference evidence="1 2" key="1">
    <citation type="submission" date="2021-04" db="EMBL/GenBank/DDBJ databases">
        <title>Molecular and phenotypic characterization and identification of bacterial isolates recovered from the Anatolian ground squirrels (Spermophilus xanthoprymnus) and which have the potential to form a new species in the Campylobacter genus.</title>
        <authorList>
            <person name="Aydin F."/>
            <person name="Abay S."/>
            <person name="Kayman T."/>
            <person name="Karakaya E."/>
            <person name="Mustak H.K."/>
            <person name="Mustak I.B."/>
            <person name="Bilgin N."/>
            <person name="Duzler A."/>
            <person name="Sahin O."/>
            <person name="Guran O."/>
            <person name="Saticioglu I.B."/>
        </authorList>
    </citation>
    <scope>NUCLEOTIDE SEQUENCE [LARGE SCALE GENOMIC DNA]</scope>
    <source>
        <strain evidence="2">faydin-G24</strain>
    </source>
</reference>
<dbReference type="EMBL" id="JAGSSW010000008">
    <property type="protein sequence ID" value="MBR8464438.1"/>
    <property type="molecule type" value="Genomic_DNA"/>
</dbReference>
<protein>
    <submittedName>
        <fullName evidence="1">Uncharacterized protein</fullName>
    </submittedName>
</protein>
<dbReference type="RefSeq" id="WP_212142326.1">
    <property type="nucleotide sequence ID" value="NZ_JAGSSW010000008.1"/>
</dbReference>
<evidence type="ECO:0000313" key="2">
    <source>
        <dbReference type="Proteomes" id="UP000682951"/>
    </source>
</evidence>
<evidence type="ECO:0000313" key="1">
    <source>
        <dbReference type="EMBL" id="MBR8464438.1"/>
    </source>
</evidence>
<dbReference type="Proteomes" id="UP000682951">
    <property type="component" value="Unassembled WGS sequence"/>
</dbReference>
<proteinExistence type="predicted"/>
<keyword evidence="2" id="KW-1185">Reference proteome</keyword>
<gene>
    <name evidence="1" type="ORF">KDD93_07655</name>
</gene>
<name>A0ABS5HJK3_9BACT</name>
<organism evidence="1 2">
    <name type="scientific">Campylobacter anatolicus</name>
    <dbReference type="NCBI Taxonomy" id="2829105"/>
    <lineage>
        <taxon>Bacteria</taxon>
        <taxon>Pseudomonadati</taxon>
        <taxon>Campylobacterota</taxon>
        <taxon>Epsilonproteobacteria</taxon>
        <taxon>Campylobacterales</taxon>
        <taxon>Campylobacteraceae</taxon>
        <taxon>Campylobacter</taxon>
    </lineage>
</organism>